<dbReference type="SUPFAM" id="SSF46785">
    <property type="entry name" value="Winged helix' DNA-binding domain"/>
    <property type="match status" value="1"/>
</dbReference>
<dbReference type="InterPro" id="IPR036388">
    <property type="entry name" value="WH-like_DNA-bd_sf"/>
</dbReference>
<evidence type="ECO:0000313" key="3">
    <source>
        <dbReference type="EMBL" id="JAT39199.1"/>
    </source>
</evidence>
<sequence>MSVVKKPMKAAKLVMEAIQHLKTERGFTAKEIIKFINTNHGVNDQMVKCIYTALERGADYGILRANRGRYTLRLTPTVPNLELKKKQDDNPDDHDLRDGCGRSRKRKSRRSKSRRRGCGGGRRHRSRSRGGRRHRSRRHGRRKSLCKPRGSSRRRRHSRRRHSRRRGHRRSGCGGRRSRRGGRRSRRHRSRRRRAKCRC</sequence>
<dbReference type="InterPro" id="IPR005818">
    <property type="entry name" value="Histone_H1/H5_H15"/>
</dbReference>
<feature type="domain" description="H15" evidence="2">
    <location>
        <begin position="11"/>
        <end position="66"/>
    </location>
</feature>
<dbReference type="GO" id="GO:0000786">
    <property type="term" value="C:nucleosome"/>
    <property type="evidence" value="ECO:0007669"/>
    <property type="project" value="InterPro"/>
</dbReference>
<accession>A0A1B6MTJ2</accession>
<dbReference type="Gene3D" id="1.10.10.10">
    <property type="entry name" value="Winged helix-like DNA-binding domain superfamily/Winged helix DNA-binding domain"/>
    <property type="match status" value="1"/>
</dbReference>
<dbReference type="GO" id="GO:0003677">
    <property type="term" value="F:DNA binding"/>
    <property type="evidence" value="ECO:0007669"/>
    <property type="project" value="InterPro"/>
</dbReference>
<feature type="compositionally biased region" description="Basic and acidic residues" evidence="1">
    <location>
        <begin position="82"/>
        <end position="101"/>
    </location>
</feature>
<protein>
    <recommendedName>
        <fullName evidence="2">H15 domain-containing protein</fullName>
    </recommendedName>
</protein>
<proteinExistence type="predicted"/>
<dbReference type="EMBL" id="GEBQ01000778">
    <property type="protein sequence ID" value="JAT39199.1"/>
    <property type="molecule type" value="Transcribed_RNA"/>
</dbReference>
<dbReference type="InterPro" id="IPR036390">
    <property type="entry name" value="WH_DNA-bd_sf"/>
</dbReference>
<evidence type="ECO:0000256" key="1">
    <source>
        <dbReference type="SAM" id="MobiDB-lite"/>
    </source>
</evidence>
<name>A0A1B6MTJ2_9HEMI</name>
<feature type="region of interest" description="Disordered" evidence="1">
    <location>
        <begin position="81"/>
        <end position="199"/>
    </location>
</feature>
<dbReference type="GO" id="GO:0006334">
    <property type="term" value="P:nucleosome assembly"/>
    <property type="evidence" value="ECO:0007669"/>
    <property type="project" value="InterPro"/>
</dbReference>
<organism evidence="3">
    <name type="scientific">Graphocephala atropunctata</name>
    <dbReference type="NCBI Taxonomy" id="36148"/>
    <lineage>
        <taxon>Eukaryota</taxon>
        <taxon>Metazoa</taxon>
        <taxon>Ecdysozoa</taxon>
        <taxon>Arthropoda</taxon>
        <taxon>Hexapoda</taxon>
        <taxon>Insecta</taxon>
        <taxon>Pterygota</taxon>
        <taxon>Neoptera</taxon>
        <taxon>Paraneoptera</taxon>
        <taxon>Hemiptera</taxon>
        <taxon>Auchenorrhyncha</taxon>
        <taxon>Membracoidea</taxon>
        <taxon>Cicadellidae</taxon>
        <taxon>Cicadellinae</taxon>
        <taxon>Cicadellini</taxon>
        <taxon>Graphocephala</taxon>
    </lineage>
</organism>
<dbReference type="AlphaFoldDB" id="A0A1B6MTJ2"/>
<feature type="compositionally biased region" description="Basic residues" evidence="1">
    <location>
        <begin position="102"/>
        <end position="199"/>
    </location>
</feature>
<reference evidence="3" key="1">
    <citation type="submission" date="2015-11" db="EMBL/GenBank/DDBJ databases">
        <title>De novo transcriptome assembly of four potential Pierce s Disease insect vectors from Arizona vineyards.</title>
        <authorList>
            <person name="Tassone E.E."/>
        </authorList>
    </citation>
    <scope>NUCLEOTIDE SEQUENCE</scope>
</reference>
<dbReference type="Pfam" id="PF00538">
    <property type="entry name" value="Linker_histone"/>
    <property type="match status" value="1"/>
</dbReference>
<evidence type="ECO:0000259" key="2">
    <source>
        <dbReference type="Pfam" id="PF00538"/>
    </source>
</evidence>
<gene>
    <name evidence="3" type="ORF">g.1784</name>
</gene>